<gene>
    <name evidence="2" type="ORF">DACRYDRAFT_109907</name>
</gene>
<name>M5G056_DACPD</name>
<dbReference type="EMBL" id="JH795870">
    <property type="protein sequence ID" value="EJT99181.1"/>
    <property type="molecule type" value="Genomic_DNA"/>
</dbReference>
<keyword evidence="3" id="KW-1185">Reference proteome</keyword>
<dbReference type="GeneID" id="63684026"/>
<organism evidence="2 3">
    <name type="scientific">Dacryopinax primogenitus (strain DJM 731)</name>
    <name type="common">Brown rot fungus</name>
    <dbReference type="NCBI Taxonomy" id="1858805"/>
    <lineage>
        <taxon>Eukaryota</taxon>
        <taxon>Fungi</taxon>
        <taxon>Dikarya</taxon>
        <taxon>Basidiomycota</taxon>
        <taxon>Agaricomycotina</taxon>
        <taxon>Dacrymycetes</taxon>
        <taxon>Dacrymycetales</taxon>
        <taxon>Dacrymycetaceae</taxon>
        <taxon>Dacryopinax</taxon>
    </lineage>
</organism>
<reference evidence="2 3" key="1">
    <citation type="journal article" date="2012" name="Science">
        <title>The Paleozoic origin of enzymatic lignin decomposition reconstructed from 31 fungal genomes.</title>
        <authorList>
            <person name="Floudas D."/>
            <person name="Binder M."/>
            <person name="Riley R."/>
            <person name="Barry K."/>
            <person name="Blanchette R.A."/>
            <person name="Henrissat B."/>
            <person name="Martinez A.T."/>
            <person name="Otillar R."/>
            <person name="Spatafora J.W."/>
            <person name="Yadav J.S."/>
            <person name="Aerts A."/>
            <person name="Benoit I."/>
            <person name="Boyd A."/>
            <person name="Carlson A."/>
            <person name="Copeland A."/>
            <person name="Coutinho P.M."/>
            <person name="de Vries R.P."/>
            <person name="Ferreira P."/>
            <person name="Findley K."/>
            <person name="Foster B."/>
            <person name="Gaskell J."/>
            <person name="Glotzer D."/>
            <person name="Gorecki P."/>
            <person name="Heitman J."/>
            <person name="Hesse C."/>
            <person name="Hori C."/>
            <person name="Igarashi K."/>
            <person name="Jurgens J.A."/>
            <person name="Kallen N."/>
            <person name="Kersten P."/>
            <person name="Kohler A."/>
            <person name="Kuees U."/>
            <person name="Kumar T.K.A."/>
            <person name="Kuo A."/>
            <person name="LaButti K."/>
            <person name="Larrondo L.F."/>
            <person name="Lindquist E."/>
            <person name="Ling A."/>
            <person name="Lombard V."/>
            <person name="Lucas S."/>
            <person name="Lundell T."/>
            <person name="Martin R."/>
            <person name="McLaughlin D.J."/>
            <person name="Morgenstern I."/>
            <person name="Morin E."/>
            <person name="Murat C."/>
            <person name="Nagy L.G."/>
            <person name="Nolan M."/>
            <person name="Ohm R.A."/>
            <person name="Patyshakuliyeva A."/>
            <person name="Rokas A."/>
            <person name="Ruiz-Duenas F.J."/>
            <person name="Sabat G."/>
            <person name="Salamov A."/>
            <person name="Samejima M."/>
            <person name="Schmutz J."/>
            <person name="Slot J.C."/>
            <person name="St John F."/>
            <person name="Stenlid J."/>
            <person name="Sun H."/>
            <person name="Sun S."/>
            <person name="Syed K."/>
            <person name="Tsang A."/>
            <person name="Wiebenga A."/>
            <person name="Young D."/>
            <person name="Pisabarro A."/>
            <person name="Eastwood D.C."/>
            <person name="Martin F."/>
            <person name="Cullen D."/>
            <person name="Grigoriev I.V."/>
            <person name="Hibbett D.S."/>
        </authorList>
    </citation>
    <scope>NUCLEOTIDE SEQUENCE [LARGE SCALE GENOMIC DNA]</scope>
    <source>
        <strain evidence="2 3">DJM-731 SS1</strain>
    </source>
</reference>
<accession>M5G056</accession>
<dbReference type="Proteomes" id="UP000030653">
    <property type="component" value="Unassembled WGS sequence"/>
</dbReference>
<feature type="region of interest" description="Disordered" evidence="1">
    <location>
        <begin position="126"/>
        <end position="152"/>
    </location>
</feature>
<dbReference type="AlphaFoldDB" id="M5G056"/>
<dbReference type="RefSeq" id="XP_040626079.1">
    <property type="nucleotide sequence ID" value="XM_040768964.1"/>
</dbReference>
<dbReference type="HOGENOM" id="CLU_1722308_0_0_1"/>
<proteinExistence type="predicted"/>
<evidence type="ECO:0000256" key="1">
    <source>
        <dbReference type="SAM" id="MobiDB-lite"/>
    </source>
</evidence>
<evidence type="ECO:0000313" key="2">
    <source>
        <dbReference type="EMBL" id="EJT99181.1"/>
    </source>
</evidence>
<protein>
    <submittedName>
        <fullName evidence="2">Uncharacterized protein</fullName>
    </submittedName>
</protein>
<sequence>MNDESHLQWIERVTTDEDPSTSPTEALMRLDLRILKTTHTESVSSWNTFRPLRPGENVCAVNIIPCDTVSVLEDETTFGDKLFRRQSHESRREDELKRAMRELNAVDNEGNEVLLVSRGSEVSRVPIHPTSESFDLPPRDAPPLPHRLGVGM</sequence>
<evidence type="ECO:0000313" key="3">
    <source>
        <dbReference type="Proteomes" id="UP000030653"/>
    </source>
</evidence>